<evidence type="ECO:0000313" key="20">
    <source>
        <dbReference type="EnsemblMetazoa" id="CLYHEMP018767.2"/>
    </source>
</evidence>
<evidence type="ECO:0000256" key="15">
    <source>
        <dbReference type="ARBA" id="ARBA00031106"/>
    </source>
</evidence>
<keyword evidence="21" id="KW-1185">Reference proteome</keyword>
<dbReference type="SUPFAM" id="SSF52540">
    <property type="entry name" value="P-loop containing nucleoside triphosphate hydrolases"/>
    <property type="match status" value="2"/>
</dbReference>
<keyword evidence="9" id="KW-0347">Helicase</keyword>
<evidence type="ECO:0000256" key="4">
    <source>
        <dbReference type="ARBA" id="ARBA00022454"/>
    </source>
</evidence>
<dbReference type="InterPro" id="IPR011011">
    <property type="entry name" value="Znf_FYVE_PHD"/>
</dbReference>
<dbReference type="InterPro" id="IPR049730">
    <property type="entry name" value="SNF2/RAD54-like_C"/>
</dbReference>
<dbReference type="GO" id="GO:0008270">
    <property type="term" value="F:zinc ion binding"/>
    <property type="evidence" value="ECO:0007669"/>
    <property type="project" value="UniProtKB-KW"/>
</dbReference>
<evidence type="ECO:0000313" key="21">
    <source>
        <dbReference type="Proteomes" id="UP000594262"/>
    </source>
</evidence>
<feature type="region of interest" description="Disordered" evidence="16">
    <location>
        <begin position="320"/>
        <end position="564"/>
    </location>
</feature>
<feature type="compositionally biased region" description="Basic and acidic residues" evidence="16">
    <location>
        <begin position="496"/>
        <end position="547"/>
    </location>
</feature>
<protein>
    <recommendedName>
        <fullName evidence="15">ATP-dependent helicase ATRX</fullName>
    </recommendedName>
</protein>
<dbReference type="SMART" id="SM00490">
    <property type="entry name" value="HELICc"/>
    <property type="match status" value="1"/>
</dbReference>
<feature type="compositionally biased region" description="Acidic residues" evidence="16">
    <location>
        <begin position="745"/>
        <end position="765"/>
    </location>
</feature>
<dbReference type="Pfam" id="PF17981">
    <property type="entry name" value="ADD_ATRX"/>
    <property type="match status" value="1"/>
</dbReference>
<feature type="domain" description="PHD-type" evidence="19">
    <location>
        <begin position="72"/>
        <end position="210"/>
    </location>
</feature>
<dbReference type="CDD" id="cd18793">
    <property type="entry name" value="SF2_C_SNF"/>
    <property type="match status" value="1"/>
</dbReference>
<dbReference type="Pfam" id="PF00176">
    <property type="entry name" value="SNF2-rel_dom"/>
    <property type="match status" value="1"/>
</dbReference>
<keyword evidence="13" id="KW-0238">DNA-binding</keyword>
<proteinExistence type="inferred from homology"/>
<dbReference type="InterPro" id="IPR041430">
    <property type="entry name" value="ADD_ATRX"/>
</dbReference>
<accession>A0A7M6DNT0</accession>
<keyword evidence="10" id="KW-0862">Zinc</keyword>
<evidence type="ECO:0000256" key="7">
    <source>
        <dbReference type="ARBA" id="ARBA00022771"/>
    </source>
</evidence>
<organism evidence="20 21">
    <name type="scientific">Clytia hemisphaerica</name>
    <dbReference type="NCBI Taxonomy" id="252671"/>
    <lineage>
        <taxon>Eukaryota</taxon>
        <taxon>Metazoa</taxon>
        <taxon>Cnidaria</taxon>
        <taxon>Hydrozoa</taxon>
        <taxon>Hydroidolina</taxon>
        <taxon>Leptothecata</taxon>
        <taxon>Obeliida</taxon>
        <taxon>Clytiidae</taxon>
        <taxon>Clytia</taxon>
    </lineage>
</organism>
<feature type="compositionally biased region" description="Acidic residues" evidence="16">
    <location>
        <begin position="608"/>
        <end position="621"/>
    </location>
</feature>
<evidence type="ECO:0000256" key="6">
    <source>
        <dbReference type="ARBA" id="ARBA00022741"/>
    </source>
</evidence>
<dbReference type="PANTHER" id="PTHR45797:SF3">
    <property type="entry name" value="TRANSCRIPTIONAL REGULATOR ATRX HOMOLOG"/>
    <property type="match status" value="1"/>
</dbReference>
<dbReference type="PROSITE" id="PS51533">
    <property type="entry name" value="ADD"/>
    <property type="match status" value="1"/>
</dbReference>
<dbReference type="Gene3D" id="1.20.120.850">
    <property type="entry name" value="SWI2/SNF2 ATPases, N-terminal domain"/>
    <property type="match status" value="1"/>
</dbReference>
<feature type="region of interest" description="Disordered" evidence="16">
    <location>
        <begin position="1312"/>
        <end position="1395"/>
    </location>
</feature>
<evidence type="ECO:0000256" key="1">
    <source>
        <dbReference type="ARBA" id="ARBA00004123"/>
    </source>
</evidence>
<dbReference type="InterPro" id="IPR001650">
    <property type="entry name" value="Helicase_C-like"/>
</dbReference>
<comment type="subcellular location">
    <subcellularLocation>
        <location evidence="2">Chromosome</location>
        <location evidence="2">Telomere</location>
    </subcellularLocation>
    <subcellularLocation>
        <location evidence="1">Nucleus</location>
    </subcellularLocation>
</comment>
<feature type="region of interest" description="Disordered" evidence="16">
    <location>
        <begin position="577"/>
        <end position="928"/>
    </location>
</feature>
<evidence type="ECO:0000256" key="10">
    <source>
        <dbReference type="ARBA" id="ARBA00022833"/>
    </source>
</evidence>
<dbReference type="InterPro" id="IPR000330">
    <property type="entry name" value="SNF2_N"/>
</dbReference>
<feature type="compositionally biased region" description="Pro residues" evidence="16">
    <location>
        <begin position="1875"/>
        <end position="1893"/>
    </location>
</feature>
<evidence type="ECO:0000259" key="19">
    <source>
        <dbReference type="PROSITE" id="PS51533"/>
    </source>
</evidence>
<name>A0A7M6DNT0_9CNID</name>
<feature type="domain" description="Helicase C-terminal" evidence="18">
    <location>
        <begin position="1481"/>
        <end position="1653"/>
    </location>
</feature>
<feature type="domain" description="Helicase ATP-binding" evidence="17">
    <location>
        <begin position="998"/>
        <end position="1182"/>
    </location>
</feature>
<keyword evidence="6" id="KW-0547">Nucleotide-binding</keyword>
<reference evidence="20" key="1">
    <citation type="submission" date="2021-01" db="UniProtKB">
        <authorList>
            <consortium name="EnsemblMetazoa"/>
        </authorList>
    </citation>
    <scope>IDENTIFICATION</scope>
</reference>
<dbReference type="GO" id="GO:0004386">
    <property type="term" value="F:helicase activity"/>
    <property type="evidence" value="ECO:0007669"/>
    <property type="project" value="UniProtKB-KW"/>
</dbReference>
<evidence type="ECO:0000256" key="16">
    <source>
        <dbReference type="SAM" id="MobiDB-lite"/>
    </source>
</evidence>
<feature type="region of interest" description="Disordered" evidence="16">
    <location>
        <begin position="1870"/>
        <end position="1893"/>
    </location>
</feature>
<evidence type="ECO:0000256" key="3">
    <source>
        <dbReference type="ARBA" id="ARBA00007025"/>
    </source>
</evidence>
<dbReference type="InterPro" id="IPR038718">
    <property type="entry name" value="SNF2-like_sf"/>
</dbReference>
<dbReference type="RefSeq" id="XP_066926206.1">
    <property type="nucleotide sequence ID" value="XM_067070105.1"/>
</dbReference>
<dbReference type="GO" id="GO:0010468">
    <property type="term" value="P:regulation of gene expression"/>
    <property type="evidence" value="ECO:0007669"/>
    <property type="project" value="UniProtKB-ARBA"/>
</dbReference>
<evidence type="ECO:0000256" key="14">
    <source>
        <dbReference type="ARBA" id="ARBA00023242"/>
    </source>
</evidence>
<dbReference type="GO" id="GO:0000781">
    <property type="term" value="C:chromosome, telomeric region"/>
    <property type="evidence" value="ECO:0007669"/>
    <property type="project" value="UniProtKB-SubCell"/>
</dbReference>
<keyword evidence="11" id="KW-0067">ATP-binding</keyword>
<evidence type="ECO:0000256" key="13">
    <source>
        <dbReference type="ARBA" id="ARBA00023125"/>
    </source>
</evidence>
<evidence type="ECO:0000256" key="5">
    <source>
        <dbReference type="ARBA" id="ARBA00022723"/>
    </source>
</evidence>
<feature type="region of interest" description="Disordered" evidence="16">
    <location>
        <begin position="233"/>
        <end position="288"/>
    </location>
</feature>
<dbReference type="CDD" id="cd11726">
    <property type="entry name" value="ADDz_ATRX"/>
    <property type="match status" value="1"/>
</dbReference>
<dbReference type="InterPro" id="IPR025766">
    <property type="entry name" value="ADD"/>
</dbReference>
<dbReference type="Proteomes" id="UP000594262">
    <property type="component" value="Unplaced"/>
</dbReference>
<dbReference type="GO" id="GO:0016887">
    <property type="term" value="F:ATP hydrolysis activity"/>
    <property type="evidence" value="ECO:0007669"/>
    <property type="project" value="InterPro"/>
</dbReference>
<feature type="compositionally biased region" description="Acidic residues" evidence="16">
    <location>
        <begin position="1361"/>
        <end position="1375"/>
    </location>
</feature>
<dbReference type="GO" id="GO:0005524">
    <property type="term" value="F:ATP binding"/>
    <property type="evidence" value="ECO:0007669"/>
    <property type="project" value="UniProtKB-KW"/>
</dbReference>
<evidence type="ECO:0000256" key="11">
    <source>
        <dbReference type="ARBA" id="ARBA00022840"/>
    </source>
</evidence>
<feature type="compositionally biased region" description="Polar residues" evidence="16">
    <location>
        <begin position="241"/>
        <end position="258"/>
    </location>
</feature>
<evidence type="ECO:0000259" key="17">
    <source>
        <dbReference type="PROSITE" id="PS51192"/>
    </source>
</evidence>
<feature type="compositionally biased region" description="Acidic residues" evidence="16">
    <location>
        <begin position="676"/>
        <end position="703"/>
    </location>
</feature>
<dbReference type="InterPro" id="IPR013083">
    <property type="entry name" value="Znf_RING/FYVE/PHD"/>
</dbReference>
<keyword evidence="4" id="KW-0158">Chromosome</keyword>
<evidence type="ECO:0000256" key="12">
    <source>
        <dbReference type="ARBA" id="ARBA00022895"/>
    </source>
</evidence>
<dbReference type="InterPro" id="IPR044574">
    <property type="entry name" value="ARIP4-like"/>
</dbReference>
<dbReference type="Gene3D" id="3.30.40.10">
    <property type="entry name" value="Zinc/RING finger domain, C3HC4 (zinc finger)"/>
    <property type="match status" value="1"/>
</dbReference>
<dbReference type="EnsemblMetazoa" id="CLYHEMT018767.2">
    <property type="protein sequence ID" value="CLYHEMP018767.2"/>
    <property type="gene ID" value="CLYHEMG018767"/>
</dbReference>
<sequence>MQLKSGPSKDDRKKRLELLLQQQADNDEIETIHNNSSVVQKKQVPERIDLISPAPSNHSNSNGATPSPDIIDNTPVEIPDEINCTACSKKIKWKVKKVCKHPRLGVILCKSCLKFINSNDYARDEQGVEEFCTWCGDGGNLVCCDFCEKAYCKHCIKRNLGKPFLKTLLEATEEVKWKCFHCDQSQISVYISQCSIMMNHVHTYRAHESTIEVKKTHVGDGLSLKDREKRLKHASDAISKTADSQVKMKSSFTEQNSGEPKANVKTEEPKIKQEKEKDKKKSVTVVLSSSEESDEEIVVISKSGKKTVLNKAVLMAAQELLNKKGDSDTKKESKKKQDPLENKEEEEAKEKPKKTKKKLENFMRLSLSNSKKQSEPSSESDSPPERSSSSESSDDEVLSKKKKKEMEIVDGVVIDGEKPGPSGIRSKRKSKKRKEKVVKNQDASSDEDEFIPSIEALHEKRREEAKEQITNKMLGPEPTVKFIDQLPIKPTKTVRRSKEGSNSHSPVVDKENNANESDSTVKDTDDKNVEDPENTSKETSEEVVEKADESDDETIGSPPPLKELSEKALSCSVSLTKLAFPVNNESLDKEDSGETKEDEVVDKHTEADNDVEMNEPEIDSDSGEKDIDSNSENNEIDDSNKENNEESKQGKKEDEKKEIDESGESEGEDKKRSENENEDENEDEDEDEKEQIPPESDDSDDDESQPKQKFLRKRKPKDDSNEDSDVQEVQPKKKKQRQKNKSDSDVEEVQQDTEVVNSDDSDFEEATPKRSTRQSRRTKGKKKDGKKATKKKKKNADDDDAETVSSGSDVQTKSTRRRRRKQSDSSFEEISSDDSDDDEIQHTIESESDESSDASIIITRKKNQKDKGKKKKGGRGKKKKKKNSSDEDEESDEEGKSPTKGRKKIRKIMKDNQLTEETRHARELEEQRRQRLLDRTAKDRKEYTKVLEISEGEYVLERNKDKQPLVSVSADINKHLKPHQRKGIQFMYDCCIESINGYKKGDEGGGCLLAHCMGLGKTLQIVSFTSTIEKSENIKMKRFLIVAPLNTVLNWEQEYEKWLSVEDRMDVYVMSRCNGMKDRVRTLKEWFEDGGALIIGYEMYRNLVNFTFVKGKKMKEQITEYLVDPGPDLVVCDEGHILRNNTSAISIAMNKVKTRRRIVLTGTPLQNNLPEYHVMVDFVKPNLLGTKKEFLNRFANPINNGRCSNSTPRDVRIMKQRCHVLYQLLSGCVQRQDYSVLTPFLPMKREYTIFVRMQPKQTKMYQHYLENFVYQDAMNKLKGSSLFSDFHCLSRIWCHPWSLHLERLRRLARQKSPDSMEEFLDDNEESSASESEGKKPWDENTDSEEENEDKRRKRRKKFDSSDEETSASEREDEDEKPTMVAPAASARATRASRRAGDIAAVDLSEMENGDSNSTDADVKTRGSLRSGVNFKDAVVKSEYNKEKEYDERKSANEFSEWYDEFLTQEDETNVELSGKLVIMLEIIANAEVVGDKILVFTQSLASLDLIESALGGGTIGGNQLNWCRGIDYFRMDGSTPVQKRKRWSDTFNDPDNDKCRLFLISTKAGSLGINMVAANRVIIFDCSWNPSHDVQSVFRVFRFGQEKPVYVYRLIAQGTMEEKVYDRQITKLAVASRVVDEMQIERHFTHEEIRELYSFRPEAIGPNPETPQLPKDPLLAEVLQRQHPQYIVRYHEHDLLLANVQNEEMSEEEKQQAWKEYEDEKNMSASRLQYRQNLPPVQGGAESFQQMMASQQQMVEKRMQQFYNPNTGVRFNIVVPSNLSPSEQAIYEAAIRRNIVSKLGNSAAGGTLQNIRLPATVGAQSSYNQLPANRIVNVNTGAQQQTLRFHSANPQQRHNNGPSSVVRVLAPNDTARQPIRPPLDPSKFPPPPIKNLK</sequence>
<feature type="compositionally biased region" description="Acidic residues" evidence="16">
    <location>
        <begin position="826"/>
        <end position="839"/>
    </location>
</feature>
<comment type="similarity">
    <text evidence="3">Belongs to the SNF2/RAD54 helicase family.</text>
</comment>
<feature type="compositionally biased region" description="Basic and acidic residues" evidence="16">
    <location>
        <begin position="638"/>
        <end position="660"/>
    </location>
</feature>
<feature type="compositionally biased region" description="Basic residues" evidence="16">
    <location>
        <begin position="859"/>
        <end position="882"/>
    </location>
</feature>
<dbReference type="GeneID" id="136813608"/>
<dbReference type="RefSeq" id="XP_066926207.1">
    <property type="nucleotide sequence ID" value="XM_067070106.1"/>
</dbReference>
<dbReference type="EnsemblMetazoa" id="CLYHEMT018767.1">
    <property type="protein sequence ID" value="CLYHEMP018767.1"/>
    <property type="gene ID" value="CLYHEMG018767"/>
</dbReference>
<keyword evidence="7" id="KW-0863">Zinc-finger</keyword>
<feature type="compositionally biased region" description="Basic and acidic residues" evidence="16">
    <location>
        <begin position="321"/>
        <end position="350"/>
    </location>
</feature>
<feature type="compositionally biased region" description="Low complexity" evidence="16">
    <location>
        <begin position="366"/>
        <end position="391"/>
    </location>
</feature>
<dbReference type="GO" id="GO:0003677">
    <property type="term" value="F:DNA binding"/>
    <property type="evidence" value="ECO:0007669"/>
    <property type="project" value="UniProtKB-KW"/>
</dbReference>
<dbReference type="SMART" id="SM00487">
    <property type="entry name" value="DEXDc"/>
    <property type="match status" value="1"/>
</dbReference>
<dbReference type="GO" id="GO:0005634">
    <property type="term" value="C:nucleus"/>
    <property type="evidence" value="ECO:0007669"/>
    <property type="project" value="UniProtKB-SubCell"/>
</dbReference>
<feature type="compositionally biased region" description="Acidic residues" evidence="16">
    <location>
        <begin position="1315"/>
        <end position="1327"/>
    </location>
</feature>
<dbReference type="PROSITE" id="PS51192">
    <property type="entry name" value="HELICASE_ATP_BIND_1"/>
    <property type="match status" value="1"/>
</dbReference>
<dbReference type="PANTHER" id="PTHR45797">
    <property type="entry name" value="RAD54-LIKE"/>
    <property type="match status" value="1"/>
</dbReference>
<feature type="compositionally biased region" description="Basic and acidic residues" evidence="16">
    <location>
        <begin position="262"/>
        <end position="281"/>
    </location>
</feature>
<feature type="compositionally biased region" description="Basic residues" evidence="16">
    <location>
        <begin position="425"/>
        <end position="436"/>
    </location>
</feature>
<keyword evidence="14" id="KW-0539">Nucleus</keyword>
<feature type="compositionally biased region" description="Basic residues" evidence="16">
    <location>
        <begin position="770"/>
        <end position="794"/>
    </location>
</feature>
<feature type="compositionally biased region" description="Basic and acidic residues" evidence="16">
    <location>
        <begin position="916"/>
        <end position="928"/>
    </location>
</feature>
<dbReference type="SUPFAM" id="SSF57903">
    <property type="entry name" value="FYVE/PHD zinc finger"/>
    <property type="match status" value="1"/>
</dbReference>
<dbReference type="Pfam" id="PF00271">
    <property type="entry name" value="Helicase_C"/>
    <property type="match status" value="1"/>
</dbReference>
<keyword evidence="5" id="KW-0479">Metal-binding</keyword>
<feature type="region of interest" description="Disordered" evidence="16">
    <location>
        <begin position="1401"/>
        <end position="1420"/>
    </location>
</feature>
<evidence type="ECO:0000256" key="9">
    <source>
        <dbReference type="ARBA" id="ARBA00022806"/>
    </source>
</evidence>
<dbReference type="Gene3D" id="3.40.50.300">
    <property type="entry name" value="P-loop containing nucleotide triphosphate hydrolases"/>
    <property type="match status" value="2"/>
</dbReference>
<dbReference type="PROSITE" id="PS51194">
    <property type="entry name" value="HELICASE_CTER"/>
    <property type="match status" value="1"/>
</dbReference>
<feature type="compositionally biased region" description="Basic and acidic residues" evidence="16">
    <location>
        <begin position="456"/>
        <end position="469"/>
    </location>
</feature>
<dbReference type="OrthoDB" id="6022492at2759"/>
<dbReference type="EnsemblMetazoa" id="CLYHEMT018767.3">
    <property type="protein sequence ID" value="CLYHEMP018767.3"/>
    <property type="gene ID" value="CLYHEMG018767"/>
</dbReference>
<dbReference type="Gene3D" id="3.40.50.10810">
    <property type="entry name" value="Tandem AAA-ATPase domain"/>
    <property type="match status" value="1"/>
</dbReference>
<keyword evidence="8" id="KW-0378">Hydrolase</keyword>
<dbReference type="InterPro" id="IPR014001">
    <property type="entry name" value="Helicase_ATP-bd"/>
</dbReference>
<evidence type="ECO:0000259" key="18">
    <source>
        <dbReference type="PROSITE" id="PS51194"/>
    </source>
</evidence>
<dbReference type="InterPro" id="IPR027417">
    <property type="entry name" value="P-loop_NTPase"/>
</dbReference>
<evidence type="ECO:0000256" key="8">
    <source>
        <dbReference type="ARBA" id="ARBA00022801"/>
    </source>
</evidence>
<keyword evidence="12" id="KW-0779">Telomere</keyword>
<evidence type="ECO:0000256" key="2">
    <source>
        <dbReference type="ARBA" id="ARBA00004574"/>
    </source>
</evidence>
<feature type="compositionally biased region" description="Basic and acidic residues" evidence="16">
    <location>
        <begin position="586"/>
        <end position="595"/>
    </location>
</feature>